<feature type="domain" description="HMG box" evidence="1">
    <location>
        <begin position="56"/>
        <end position="110"/>
    </location>
</feature>
<dbReference type="Pfam" id="PF00505">
    <property type="entry name" value="HMG_box"/>
    <property type="match status" value="1"/>
</dbReference>
<protein>
    <submittedName>
        <fullName evidence="2">14467_t:CDS:1</fullName>
    </submittedName>
</protein>
<gene>
    <name evidence="2" type="ORF">ALEPTO_LOCUS8281</name>
</gene>
<proteinExistence type="predicted"/>
<evidence type="ECO:0000259" key="1">
    <source>
        <dbReference type="Pfam" id="PF00505"/>
    </source>
</evidence>
<reference evidence="2" key="1">
    <citation type="submission" date="2021-06" db="EMBL/GenBank/DDBJ databases">
        <authorList>
            <person name="Kallberg Y."/>
            <person name="Tangrot J."/>
            <person name="Rosling A."/>
        </authorList>
    </citation>
    <scope>NUCLEOTIDE SEQUENCE</scope>
    <source>
        <strain evidence="2">FL130A</strain>
    </source>
</reference>
<dbReference type="SUPFAM" id="SSF47095">
    <property type="entry name" value="HMG-box"/>
    <property type="match status" value="1"/>
</dbReference>
<keyword evidence="3" id="KW-1185">Reference proteome</keyword>
<name>A0A9N9GIB5_9GLOM</name>
<dbReference type="InterPro" id="IPR009071">
    <property type="entry name" value="HMG_box_dom"/>
</dbReference>
<organism evidence="2 3">
    <name type="scientific">Ambispora leptoticha</name>
    <dbReference type="NCBI Taxonomy" id="144679"/>
    <lineage>
        <taxon>Eukaryota</taxon>
        <taxon>Fungi</taxon>
        <taxon>Fungi incertae sedis</taxon>
        <taxon>Mucoromycota</taxon>
        <taxon>Glomeromycotina</taxon>
        <taxon>Glomeromycetes</taxon>
        <taxon>Archaeosporales</taxon>
        <taxon>Ambisporaceae</taxon>
        <taxon>Ambispora</taxon>
    </lineage>
</organism>
<dbReference type="Proteomes" id="UP000789508">
    <property type="component" value="Unassembled WGS sequence"/>
</dbReference>
<accession>A0A9N9GIB5</accession>
<dbReference type="AlphaFoldDB" id="A0A9N9GIB5"/>
<evidence type="ECO:0000313" key="3">
    <source>
        <dbReference type="Proteomes" id="UP000789508"/>
    </source>
</evidence>
<dbReference type="EMBL" id="CAJVPS010004480">
    <property type="protein sequence ID" value="CAG8604278.1"/>
    <property type="molecule type" value="Genomic_DNA"/>
</dbReference>
<dbReference type="Gene3D" id="1.10.30.10">
    <property type="entry name" value="High mobility group box domain"/>
    <property type="match status" value="1"/>
</dbReference>
<comment type="caution">
    <text evidence="2">The sequence shown here is derived from an EMBL/GenBank/DDBJ whole genome shotgun (WGS) entry which is preliminary data.</text>
</comment>
<dbReference type="OrthoDB" id="2423183at2759"/>
<sequence>MLPTTQETPVPSLEPSSPMITNKIKRKLDFSLPSPPTISPRELVAKLIERGDKNIRMPNEFFIYRAAIVKELKVRGERIKMTEVSAMASDAWKLANRKEKNQYRKLAQKINNPSKKNQNMQLAVSPSVPSSCTQHQNQIPTTSVNELMSIQTPNFVPSFPLLSYNSLPEHYESQFPSCFSQFLSSDFELNFQENSSLTDSNTPNEPLAEIQRRWNEPIVQYSNFITTLPTRSQDTVDVYTHTFAEFNQNQLQLQPSFEFDTTANEALDPNVNSNDSFVNFE</sequence>
<evidence type="ECO:0000313" key="2">
    <source>
        <dbReference type="EMBL" id="CAG8604278.1"/>
    </source>
</evidence>
<dbReference type="InterPro" id="IPR036910">
    <property type="entry name" value="HMG_box_dom_sf"/>
</dbReference>
<feature type="non-terminal residue" evidence="2">
    <location>
        <position position="281"/>
    </location>
</feature>